<name>A0ABD2PPF1_9PLAT</name>
<keyword evidence="2" id="KW-1185">Reference proteome</keyword>
<evidence type="ECO:0000313" key="2">
    <source>
        <dbReference type="Proteomes" id="UP001626550"/>
    </source>
</evidence>
<protein>
    <submittedName>
        <fullName evidence="1">Uncharacterized protein</fullName>
    </submittedName>
</protein>
<evidence type="ECO:0000313" key="1">
    <source>
        <dbReference type="EMBL" id="KAL3309360.1"/>
    </source>
</evidence>
<sequence>MDPFFDAAEAQQNKIEQRSADTWKESIYIWCCDGKKYDVRKKIGLELGDLLDRQSIKNEVDLVLSKLQGAAVAQLAKIRTLVETLIKLMMVLIQKVEKSERVARVEEIIKSLNEIITDRSKIWTDTVIGQMNKAVSALEKLPKFEVQGDMFKDTANLLRADE</sequence>
<gene>
    <name evidence="1" type="ORF">Ciccas_012094</name>
</gene>
<reference evidence="1 2" key="1">
    <citation type="submission" date="2024-11" db="EMBL/GenBank/DDBJ databases">
        <title>Adaptive evolution of stress response genes in parasites aligns with host niche diversity.</title>
        <authorList>
            <person name="Hahn C."/>
            <person name="Resl P."/>
        </authorList>
    </citation>
    <scope>NUCLEOTIDE SEQUENCE [LARGE SCALE GENOMIC DNA]</scope>
    <source>
        <strain evidence="1">EGGRZ-B1_66</strain>
        <tissue evidence="1">Body</tissue>
    </source>
</reference>
<dbReference type="Proteomes" id="UP001626550">
    <property type="component" value="Unassembled WGS sequence"/>
</dbReference>
<proteinExistence type="predicted"/>
<dbReference type="AlphaFoldDB" id="A0ABD2PPF1"/>
<accession>A0ABD2PPF1</accession>
<dbReference type="EMBL" id="JBJKFK010004016">
    <property type="protein sequence ID" value="KAL3309360.1"/>
    <property type="molecule type" value="Genomic_DNA"/>
</dbReference>
<organism evidence="1 2">
    <name type="scientific">Cichlidogyrus casuarinus</name>
    <dbReference type="NCBI Taxonomy" id="1844966"/>
    <lineage>
        <taxon>Eukaryota</taxon>
        <taxon>Metazoa</taxon>
        <taxon>Spiralia</taxon>
        <taxon>Lophotrochozoa</taxon>
        <taxon>Platyhelminthes</taxon>
        <taxon>Monogenea</taxon>
        <taxon>Monopisthocotylea</taxon>
        <taxon>Dactylogyridea</taxon>
        <taxon>Ancyrocephalidae</taxon>
        <taxon>Cichlidogyrus</taxon>
    </lineage>
</organism>
<comment type="caution">
    <text evidence="1">The sequence shown here is derived from an EMBL/GenBank/DDBJ whole genome shotgun (WGS) entry which is preliminary data.</text>
</comment>